<dbReference type="PROSITE" id="PS50186">
    <property type="entry name" value="DEP"/>
    <property type="match status" value="1"/>
</dbReference>
<dbReference type="InterPro" id="IPR036390">
    <property type="entry name" value="WH_DNA-bd_sf"/>
</dbReference>
<comment type="caution">
    <text evidence="6">The sequence shown here is derived from an EMBL/GenBank/DDBJ whole genome shotgun (WGS) entry which is preliminary data.</text>
</comment>
<evidence type="ECO:0000256" key="1">
    <source>
        <dbReference type="ARBA" id="ARBA00022553"/>
    </source>
</evidence>
<dbReference type="SUPFAM" id="SSF50729">
    <property type="entry name" value="PH domain-like"/>
    <property type="match status" value="1"/>
</dbReference>
<feature type="domain" description="DH" evidence="3">
    <location>
        <begin position="204"/>
        <end position="391"/>
    </location>
</feature>
<dbReference type="Proteomes" id="UP000253551">
    <property type="component" value="Unassembled WGS sequence"/>
</dbReference>
<dbReference type="SUPFAM" id="SSF46785">
    <property type="entry name" value="Winged helix' DNA-binding domain"/>
    <property type="match status" value="1"/>
</dbReference>
<dbReference type="InterPro" id="IPR052233">
    <property type="entry name" value="Rho-type_GEFs"/>
</dbReference>
<dbReference type="InterPro" id="IPR000219">
    <property type="entry name" value="DH_dom"/>
</dbReference>
<keyword evidence="1" id="KW-0597">Phosphoprotein</keyword>
<accession>A0A367KSD4</accession>
<proteinExistence type="predicted"/>
<dbReference type="SUPFAM" id="SSF48065">
    <property type="entry name" value="DBL homology domain (DH-domain)"/>
    <property type="match status" value="1"/>
</dbReference>
<evidence type="ECO:0000259" key="3">
    <source>
        <dbReference type="PROSITE" id="PS50010"/>
    </source>
</evidence>
<evidence type="ECO:0000256" key="2">
    <source>
        <dbReference type="ARBA" id="ARBA00022658"/>
    </source>
</evidence>
<dbReference type="Gene3D" id="1.20.900.10">
    <property type="entry name" value="Dbl homology (DH) domain"/>
    <property type="match status" value="1"/>
</dbReference>
<dbReference type="InterPro" id="IPR035899">
    <property type="entry name" value="DBL_dom_sf"/>
</dbReference>
<dbReference type="PROSITE" id="PS50010">
    <property type="entry name" value="DH_2"/>
    <property type="match status" value="1"/>
</dbReference>
<evidence type="ECO:0000313" key="7">
    <source>
        <dbReference type="Proteomes" id="UP000253551"/>
    </source>
</evidence>
<name>A0A367KSD4_RHIST</name>
<dbReference type="Gene3D" id="1.10.10.10">
    <property type="entry name" value="Winged helix-like DNA-binding domain superfamily/Winged helix DNA-binding domain"/>
    <property type="match status" value="1"/>
</dbReference>
<dbReference type="Pfam" id="PF00780">
    <property type="entry name" value="CNH"/>
    <property type="match status" value="1"/>
</dbReference>
<dbReference type="InterPro" id="IPR000591">
    <property type="entry name" value="DEP_dom"/>
</dbReference>
<keyword evidence="7" id="KW-1185">Reference proteome</keyword>
<reference evidence="6 7" key="1">
    <citation type="journal article" date="2018" name="G3 (Bethesda)">
        <title>Phylogenetic and Phylogenomic Definition of Rhizopus Species.</title>
        <authorList>
            <person name="Gryganskyi A.P."/>
            <person name="Golan J."/>
            <person name="Dolatabadi S."/>
            <person name="Mondo S."/>
            <person name="Robb S."/>
            <person name="Idnurm A."/>
            <person name="Muszewska A."/>
            <person name="Steczkiewicz K."/>
            <person name="Masonjones S."/>
            <person name="Liao H.L."/>
            <person name="Gajdeczka M.T."/>
            <person name="Anike F."/>
            <person name="Vuek A."/>
            <person name="Anishchenko I.M."/>
            <person name="Voigt K."/>
            <person name="de Hoog G.S."/>
            <person name="Smith M.E."/>
            <person name="Heitman J."/>
            <person name="Vilgalys R."/>
            <person name="Stajich J.E."/>
        </authorList>
    </citation>
    <scope>NUCLEOTIDE SEQUENCE [LARGE SCALE GENOMIC DNA]</scope>
    <source>
        <strain evidence="6 7">LSU 92-RS-03</strain>
    </source>
</reference>
<organism evidence="6 7">
    <name type="scientific">Rhizopus stolonifer</name>
    <name type="common">Rhizopus nigricans</name>
    <dbReference type="NCBI Taxonomy" id="4846"/>
    <lineage>
        <taxon>Eukaryota</taxon>
        <taxon>Fungi</taxon>
        <taxon>Fungi incertae sedis</taxon>
        <taxon>Mucoromycota</taxon>
        <taxon>Mucoromycotina</taxon>
        <taxon>Mucoromycetes</taxon>
        <taxon>Mucorales</taxon>
        <taxon>Mucorineae</taxon>
        <taxon>Rhizopodaceae</taxon>
        <taxon>Rhizopus</taxon>
    </lineage>
</organism>
<dbReference type="GO" id="GO:0005085">
    <property type="term" value="F:guanyl-nucleotide exchange factor activity"/>
    <property type="evidence" value="ECO:0007669"/>
    <property type="project" value="UniProtKB-KW"/>
</dbReference>
<dbReference type="PANTHER" id="PTHR46572:SF1">
    <property type="entry name" value="RHO1 GUANINE NUCLEOTIDE EXCHANGE FACTOR TUS1"/>
    <property type="match status" value="1"/>
</dbReference>
<dbReference type="SMART" id="SM00325">
    <property type="entry name" value="RhoGEF"/>
    <property type="match status" value="1"/>
</dbReference>
<sequence>QRITLSDHIKDDIEYKNSFDGKEIVDKIALITQTSDRKLALRIGKALSEQRFFHDVSYETQLIDSSIYIYEFTSRNFYSSQPNGSDSWSENESQEGFEHDTSNFPNGIITELTHCYVPTCWDIRPCYSPTCPKRLQVLSLYNQQVISWVLFCEHFLFQIKYIENEEEGMLVQKPSSPTSFLHNDLWADNVDQETYFSLPKTERKRQENLYELIYTEKDYVQSLDYLLNMWIRPLTERPIIPASRKESFVRKVFGNVEDIYRINSRLLHALQLRQSQQAVVHRIGDILLEYVIEFEPYISYGSKQYEAKFALENERYINPNFDAFVTTTERHPSSLKLELNGYLTKPTTRLGRYTLLLNEILKHTPPDHPDLEDLPKAVTIIKRFLSRVNAETGKAKNRFDLERIHYNLSFKYKADEMNLDLLDKSRSIIKQGTLKKSPQIDSVEYQVILFDHYLIIAKLKISNGTERYIIQRRVKLLHVYLPDTAISQNKRSSTLALLSPTAPGTHIRASIDIGSQLNSANSTSINGNKTIHYPIAFQHLGRNTLKQYILYTTSHATRKPWVEKIREQQEEKNKKSPIFELFPVIPEHTFKESNRINHFITFNGGQQYLLATDDGVYVGHHNDRHTDTTPHKVLLLEKVTQIQAIEGTGTLLVLADKTLWEYPLDVVNGKPETQPSGRFVQSNAPFFYTGICLKKMMVCVPKISTLRSVITVFEAVKRSEGGNNTTSITKTTTSRRSSHMLDRLLSIRTLAQPSDDLHLKKLKDTYVPCEAYAVELSASMMLITSSRGMIMIDMRTDQPQQLLNPGDRNLAFILEREREVSSSLHLRQPIRHIAIFRTPRNHYFMCYDEYAFYIDSKGNRLFTKFLIEWEGAPESFAFCYPFVLAFDSSFIEVRNVVTGAIEQIIRGKHMRCLNNGHKTELSLIFGSKIDSMNENYQSIFEIRLVAEPFITVGVEPSTLN</sequence>
<dbReference type="GO" id="GO:0035556">
    <property type="term" value="P:intracellular signal transduction"/>
    <property type="evidence" value="ECO:0007669"/>
    <property type="project" value="InterPro"/>
</dbReference>
<feature type="domain" description="CNH" evidence="5">
    <location>
        <begin position="593"/>
        <end position="920"/>
    </location>
</feature>
<dbReference type="SMART" id="SM00036">
    <property type="entry name" value="CNH"/>
    <property type="match status" value="1"/>
</dbReference>
<evidence type="ECO:0000259" key="4">
    <source>
        <dbReference type="PROSITE" id="PS50186"/>
    </source>
</evidence>
<dbReference type="PROSITE" id="PS50219">
    <property type="entry name" value="CNH"/>
    <property type="match status" value="1"/>
</dbReference>
<dbReference type="Pfam" id="PF00621">
    <property type="entry name" value="RhoGEF"/>
    <property type="match status" value="1"/>
</dbReference>
<feature type="domain" description="DEP" evidence="4">
    <location>
        <begin position="1"/>
        <end position="82"/>
    </location>
</feature>
<dbReference type="STRING" id="4846.A0A367KSD4"/>
<dbReference type="Pfam" id="PF15405">
    <property type="entry name" value="PH_5"/>
    <property type="match status" value="1"/>
</dbReference>
<dbReference type="InterPro" id="IPR036388">
    <property type="entry name" value="WH-like_DNA-bd_sf"/>
</dbReference>
<dbReference type="Pfam" id="PF00610">
    <property type="entry name" value="DEP"/>
    <property type="match status" value="1"/>
</dbReference>
<dbReference type="OrthoDB" id="2272012at2759"/>
<dbReference type="InterPro" id="IPR011993">
    <property type="entry name" value="PH-like_dom_sf"/>
</dbReference>
<feature type="non-terminal residue" evidence="6">
    <location>
        <position position="1"/>
    </location>
</feature>
<dbReference type="InterPro" id="IPR001180">
    <property type="entry name" value="CNH_dom"/>
</dbReference>
<evidence type="ECO:0000259" key="5">
    <source>
        <dbReference type="PROSITE" id="PS50219"/>
    </source>
</evidence>
<dbReference type="CDD" id="cd00160">
    <property type="entry name" value="RhoGEF"/>
    <property type="match status" value="1"/>
</dbReference>
<dbReference type="InterPro" id="IPR041675">
    <property type="entry name" value="PH_5"/>
</dbReference>
<dbReference type="SMART" id="SM00049">
    <property type="entry name" value="DEP"/>
    <property type="match status" value="1"/>
</dbReference>
<protein>
    <submittedName>
        <fullName evidence="6">RHO1 GDP-GTP exchange protein 2</fullName>
    </submittedName>
</protein>
<gene>
    <name evidence="6" type="primary">ROM2_16</name>
    <name evidence="6" type="ORF">CU098_012642</name>
</gene>
<evidence type="ECO:0000313" key="6">
    <source>
        <dbReference type="EMBL" id="RCI05119.1"/>
    </source>
</evidence>
<dbReference type="Gene3D" id="2.30.29.30">
    <property type="entry name" value="Pleckstrin-homology domain (PH domain)/Phosphotyrosine-binding domain (PTB)"/>
    <property type="match status" value="1"/>
</dbReference>
<dbReference type="AlphaFoldDB" id="A0A367KSD4"/>
<dbReference type="EMBL" id="PJQM01000476">
    <property type="protein sequence ID" value="RCI05119.1"/>
    <property type="molecule type" value="Genomic_DNA"/>
</dbReference>
<keyword evidence="2" id="KW-0344">Guanine-nucleotide releasing factor</keyword>
<dbReference type="PANTHER" id="PTHR46572">
    <property type="entry name" value="RHO1 GDP-GTP EXCHANGE PROTEIN 1-RELATED"/>
    <property type="match status" value="1"/>
</dbReference>